<accession>A0ACC0AR08</accession>
<organism evidence="1 2">
    <name type="scientific">Catharanthus roseus</name>
    <name type="common">Madagascar periwinkle</name>
    <name type="synonym">Vinca rosea</name>
    <dbReference type="NCBI Taxonomy" id="4058"/>
    <lineage>
        <taxon>Eukaryota</taxon>
        <taxon>Viridiplantae</taxon>
        <taxon>Streptophyta</taxon>
        <taxon>Embryophyta</taxon>
        <taxon>Tracheophyta</taxon>
        <taxon>Spermatophyta</taxon>
        <taxon>Magnoliopsida</taxon>
        <taxon>eudicotyledons</taxon>
        <taxon>Gunneridae</taxon>
        <taxon>Pentapetalae</taxon>
        <taxon>asterids</taxon>
        <taxon>lamiids</taxon>
        <taxon>Gentianales</taxon>
        <taxon>Apocynaceae</taxon>
        <taxon>Rauvolfioideae</taxon>
        <taxon>Vinceae</taxon>
        <taxon>Catharanthinae</taxon>
        <taxon>Catharanthus</taxon>
    </lineage>
</organism>
<sequence>MYFNDGGKMYIIGTLEFSSMKDIHMTDNFEKIKYVEKVFNETIELTIATPTRLVRLRQAIESTREELLNCNALEYTDNIGPPVTIPRGREEREFEIPMWSSLGEDLERIV</sequence>
<evidence type="ECO:0000313" key="1">
    <source>
        <dbReference type="EMBL" id="KAI5663310.1"/>
    </source>
</evidence>
<keyword evidence="2" id="KW-1185">Reference proteome</keyword>
<gene>
    <name evidence="1" type="ORF">M9H77_22633</name>
</gene>
<dbReference type="EMBL" id="CM044705">
    <property type="protein sequence ID" value="KAI5663310.1"/>
    <property type="molecule type" value="Genomic_DNA"/>
</dbReference>
<evidence type="ECO:0000313" key="2">
    <source>
        <dbReference type="Proteomes" id="UP001060085"/>
    </source>
</evidence>
<protein>
    <submittedName>
        <fullName evidence="1">Uncharacterized protein</fullName>
    </submittedName>
</protein>
<comment type="caution">
    <text evidence="1">The sequence shown here is derived from an EMBL/GenBank/DDBJ whole genome shotgun (WGS) entry which is preliminary data.</text>
</comment>
<reference evidence="2" key="1">
    <citation type="journal article" date="2023" name="Nat. Plants">
        <title>Single-cell RNA sequencing provides a high-resolution roadmap for understanding the multicellular compartmentation of specialized metabolism.</title>
        <authorList>
            <person name="Sun S."/>
            <person name="Shen X."/>
            <person name="Li Y."/>
            <person name="Li Y."/>
            <person name="Wang S."/>
            <person name="Li R."/>
            <person name="Zhang H."/>
            <person name="Shen G."/>
            <person name="Guo B."/>
            <person name="Wei J."/>
            <person name="Xu J."/>
            <person name="St-Pierre B."/>
            <person name="Chen S."/>
            <person name="Sun C."/>
        </authorList>
    </citation>
    <scope>NUCLEOTIDE SEQUENCE [LARGE SCALE GENOMIC DNA]</scope>
</reference>
<name>A0ACC0AR08_CATRO</name>
<dbReference type="Proteomes" id="UP001060085">
    <property type="component" value="Linkage Group LG05"/>
</dbReference>
<proteinExistence type="predicted"/>